<feature type="region of interest" description="Disordered" evidence="2">
    <location>
        <begin position="228"/>
        <end position="248"/>
    </location>
</feature>
<feature type="domain" description="Lipocalin/cytosolic fatty-acid binding" evidence="4">
    <location>
        <begin position="36"/>
        <end position="178"/>
    </location>
</feature>
<accession>A0AAN9ZEH4</accession>
<dbReference type="PROSITE" id="PS00213">
    <property type="entry name" value="LIPOCALIN"/>
    <property type="match status" value="1"/>
</dbReference>
<dbReference type="InterPro" id="IPR022272">
    <property type="entry name" value="Lipocalin_CS"/>
</dbReference>
<dbReference type="GO" id="GO:0031409">
    <property type="term" value="F:pigment binding"/>
    <property type="evidence" value="ECO:0007669"/>
    <property type="project" value="InterPro"/>
</dbReference>
<dbReference type="SUPFAM" id="SSF50814">
    <property type="entry name" value="Lipocalins"/>
    <property type="match status" value="1"/>
</dbReference>
<dbReference type="InterPro" id="IPR012674">
    <property type="entry name" value="Calycin"/>
</dbReference>
<dbReference type="PANTHER" id="PTHR10612:SF34">
    <property type="entry name" value="APOLIPOPROTEIN D"/>
    <property type="match status" value="1"/>
</dbReference>
<feature type="chain" id="PRO_5042901882" description="Lipocalin/cytosolic fatty-acid binding domain-containing protein" evidence="3">
    <location>
        <begin position="19"/>
        <end position="248"/>
    </location>
</feature>
<reference evidence="5 6" key="1">
    <citation type="submission" date="2024-03" db="EMBL/GenBank/DDBJ databases">
        <title>The genome assembly and annotation of the cricket Gryllus longicercus Weissman &amp; Gray.</title>
        <authorList>
            <person name="Szrajer S."/>
            <person name="Gray D."/>
            <person name="Ylla G."/>
        </authorList>
    </citation>
    <scope>NUCLEOTIDE SEQUENCE [LARGE SCALE GENOMIC DNA]</scope>
    <source>
        <strain evidence="5">DAG 2021-001</strain>
        <tissue evidence="5">Whole body minus gut</tissue>
    </source>
</reference>
<evidence type="ECO:0000313" key="6">
    <source>
        <dbReference type="Proteomes" id="UP001378592"/>
    </source>
</evidence>
<keyword evidence="3" id="KW-0732">Signal</keyword>
<dbReference type="PRINTS" id="PR01273">
    <property type="entry name" value="INVTBRTCOLOR"/>
</dbReference>
<dbReference type="Pfam" id="PF08212">
    <property type="entry name" value="Lipocalin_2"/>
    <property type="match status" value="1"/>
</dbReference>
<dbReference type="InterPro" id="IPR003057">
    <property type="entry name" value="Invtbrt_color"/>
</dbReference>
<sequence length="248" mass="26659">MTWLRSTLVLVVLGMAAAQMPGLGPCPQFVAKNNFNMKEFMGMWYEVERMFQMLELASRCIAANYTESPDGKVHVHNFVTSRLTNIQRVLDGEVQLTGKDGEGKVVVKYNVIPVTTYDTEYTVLDTDYKNFAVLYHCSSPLPFFNTQNAWIMTRQRYPPPAVQQAAYGVLDKYGINRAQFSKTLQDDCDGPSAVSSQAPVSAPSTAAPPPVAAPAAVAPALVVPAPAPAAPAPAAPAPAPAPVSENTA</sequence>
<organism evidence="5 6">
    <name type="scientific">Gryllus longicercus</name>
    <dbReference type="NCBI Taxonomy" id="2509291"/>
    <lineage>
        <taxon>Eukaryota</taxon>
        <taxon>Metazoa</taxon>
        <taxon>Ecdysozoa</taxon>
        <taxon>Arthropoda</taxon>
        <taxon>Hexapoda</taxon>
        <taxon>Insecta</taxon>
        <taxon>Pterygota</taxon>
        <taxon>Neoptera</taxon>
        <taxon>Polyneoptera</taxon>
        <taxon>Orthoptera</taxon>
        <taxon>Ensifera</taxon>
        <taxon>Gryllidea</taxon>
        <taxon>Grylloidea</taxon>
        <taxon>Gryllidae</taxon>
        <taxon>Gryllinae</taxon>
        <taxon>Gryllus</taxon>
    </lineage>
</organism>
<feature type="region of interest" description="Disordered" evidence="2">
    <location>
        <begin position="184"/>
        <end position="211"/>
    </location>
</feature>
<dbReference type="Gene3D" id="2.40.128.20">
    <property type="match status" value="1"/>
</dbReference>
<evidence type="ECO:0000256" key="1">
    <source>
        <dbReference type="ARBA" id="ARBA00023157"/>
    </source>
</evidence>
<evidence type="ECO:0000259" key="4">
    <source>
        <dbReference type="Pfam" id="PF08212"/>
    </source>
</evidence>
<evidence type="ECO:0000256" key="3">
    <source>
        <dbReference type="SAM" id="SignalP"/>
    </source>
</evidence>
<dbReference type="AlphaFoldDB" id="A0AAN9ZEH4"/>
<feature type="signal peptide" evidence="3">
    <location>
        <begin position="1"/>
        <end position="18"/>
    </location>
</feature>
<feature type="compositionally biased region" description="Pro residues" evidence="2">
    <location>
        <begin position="228"/>
        <end position="241"/>
    </location>
</feature>
<evidence type="ECO:0000256" key="2">
    <source>
        <dbReference type="SAM" id="MobiDB-lite"/>
    </source>
</evidence>
<feature type="compositionally biased region" description="Low complexity" evidence="2">
    <location>
        <begin position="191"/>
        <end position="205"/>
    </location>
</feature>
<keyword evidence="6" id="KW-1185">Reference proteome</keyword>
<evidence type="ECO:0000313" key="5">
    <source>
        <dbReference type="EMBL" id="KAK7871827.1"/>
    </source>
</evidence>
<comment type="caution">
    <text evidence="5">The sequence shown here is derived from an EMBL/GenBank/DDBJ whole genome shotgun (WGS) entry which is preliminary data.</text>
</comment>
<dbReference type="FunFam" id="2.40.128.20:FF:000026">
    <property type="entry name" value="Apolipoprotein D-like Protein"/>
    <property type="match status" value="1"/>
</dbReference>
<dbReference type="Proteomes" id="UP001378592">
    <property type="component" value="Unassembled WGS sequence"/>
</dbReference>
<dbReference type="InterPro" id="IPR000566">
    <property type="entry name" value="Lipocln_cytosolic_FA-bd_dom"/>
</dbReference>
<dbReference type="GO" id="GO:0006629">
    <property type="term" value="P:lipid metabolic process"/>
    <property type="evidence" value="ECO:0007669"/>
    <property type="project" value="TreeGrafter"/>
</dbReference>
<protein>
    <recommendedName>
        <fullName evidence="4">Lipocalin/cytosolic fatty-acid binding domain-containing protein</fullName>
    </recommendedName>
</protein>
<gene>
    <name evidence="5" type="ORF">R5R35_006426</name>
</gene>
<dbReference type="PANTHER" id="PTHR10612">
    <property type="entry name" value="APOLIPOPROTEIN D"/>
    <property type="match status" value="1"/>
</dbReference>
<dbReference type="GO" id="GO:0000302">
    <property type="term" value="P:response to reactive oxygen species"/>
    <property type="evidence" value="ECO:0007669"/>
    <property type="project" value="TreeGrafter"/>
</dbReference>
<proteinExistence type="predicted"/>
<keyword evidence="1" id="KW-1015">Disulfide bond</keyword>
<dbReference type="GO" id="GO:0005737">
    <property type="term" value="C:cytoplasm"/>
    <property type="evidence" value="ECO:0007669"/>
    <property type="project" value="TreeGrafter"/>
</dbReference>
<dbReference type="EMBL" id="JAZDUA010000033">
    <property type="protein sequence ID" value="KAK7871827.1"/>
    <property type="molecule type" value="Genomic_DNA"/>
</dbReference>
<name>A0AAN9ZEH4_9ORTH</name>